<dbReference type="AlphaFoldDB" id="A0A5C6UYL0"/>
<evidence type="ECO:0000313" key="7">
    <source>
        <dbReference type="Proteomes" id="UP000321168"/>
    </source>
</evidence>
<dbReference type="Pfam" id="PF07804">
    <property type="entry name" value="HipA_C"/>
    <property type="match status" value="1"/>
</dbReference>
<evidence type="ECO:0000313" key="6">
    <source>
        <dbReference type="EMBL" id="TXC76048.1"/>
    </source>
</evidence>
<proteinExistence type="inferred from homology"/>
<comment type="similarity">
    <text evidence="1">Belongs to the HipA Ser/Thr kinase family.</text>
</comment>
<accession>A0A5C6UYL0</accession>
<dbReference type="PANTHER" id="PTHR37419:SF8">
    <property type="entry name" value="TOXIN YJJJ"/>
    <property type="match status" value="1"/>
</dbReference>
<comment type="caution">
    <text evidence="6">The sequence shown here is derived from an EMBL/GenBank/DDBJ whole genome shotgun (WGS) entry which is preliminary data.</text>
</comment>
<name>A0A5C6UYL0_9FLAO</name>
<dbReference type="InterPro" id="IPR052028">
    <property type="entry name" value="HipA_Ser/Thr_kinase"/>
</dbReference>
<feature type="domain" description="HipA N-terminal subdomain 1" evidence="5">
    <location>
        <begin position="6"/>
        <end position="124"/>
    </location>
</feature>
<evidence type="ECO:0000259" key="4">
    <source>
        <dbReference type="Pfam" id="PF07804"/>
    </source>
</evidence>
<sequence length="438" mass="49819">MVDLAEISLWGEPVGAVRWLADQNYASFQYHPDFIKKGWDLSPIKMPLKQGAVVHSFPELRRPRSADEDTFKGLPGLLADALPDRYGNRLMDVWLVRNGRQPGSMNPVEQLCFMGTRAMGALEFKPVIHPKQEKQNDLELGGLVEIAKKVLDQREQFQTTVNKEEEEMIKDLLKIGTSAGGARPKAVIAFNPKTGAIKSGQGTPTPGFEHWMIKLDGVSAVQLGTSKGWGRVEYAYHLMAKDCGIDMMPCSLLEENGRAHFLTQRFDRDPEGHKFHVQTFCALQHFDYNDMLSFSYEQLFQTMRQLRLKYGDAEQMYRRMVFNVLASNCDDHTKNFGFILKPDGVWRLAPAYDLCFAYNPTNFWVNQQTLSVRGKRQGISKGDLLEIANENSIKKGKEIIELVEGVVQQWSAYAKEVELDSELSKTIEKRNKHILKNI</sequence>
<dbReference type="PANTHER" id="PTHR37419">
    <property type="entry name" value="SERINE/THREONINE-PROTEIN KINASE TOXIN HIPA"/>
    <property type="match status" value="1"/>
</dbReference>
<gene>
    <name evidence="6" type="ORF">FRX97_11075</name>
</gene>
<keyword evidence="3" id="KW-0418">Kinase</keyword>
<dbReference type="GO" id="GO:0005829">
    <property type="term" value="C:cytosol"/>
    <property type="evidence" value="ECO:0007669"/>
    <property type="project" value="TreeGrafter"/>
</dbReference>
<reference evidence="6 7" key="1">
    <citation type="submission" date="2019-08" db="EMBL/GenBank/DDBJ databases">
        <title>Genome of Luteibaculum oceani JCM 18817.</title>
        <authorList>
            <person name="Bowman J.P."/>
        </authorList>
    </citation>
    <scope>NUCLEOTIDE SEQUENCE [LARGE SCALE GENOMIC DNA]</scope>
    <source>
        <strain evidence="6 7">JCM 18817</strain>
    </source>
</reference>
<dbReference type="OrthoDB" id="9805913at2"/>
<dbReference type="GO" id="GO:0004674">
    <property type="term" value="F:protein serine/threonine kinase activity"/>
    <property type="evidence" value="ECO:0007669"/>
    <property type="project" value="TreeGrafter"/>
</dbReference>
<organism evidence="6 7">
    <name type="scientific">Luteibaculum oceani</name>
    <dbReference type="NCBI Taxonomy" id="1294296"/>
    <lineage>
        <taxon>Bacteria</taxon>
        <taxon>Pseudomonadati</taxon>
        <taxon>Bacteroidota</taxon>
        <taxon>Flavobacteriia</taxon>
        <taxon>Flavobacteriales</taxon>
        <taxon>Luteibaculaceae</taxon>
        <taxon>Luteibaculum</taxon>
    </lineage>
</organism>
<dbReference type="InterPro" id="IPR017508">
    <property type="entry name" value="HipA_N1"/>
</dbReference>
<dbReference type="RefSeq" id="WP_147015286.1">
    <property type="nucleotide sequence ID" value="NZ_VORB01000011.1"/>
</dbReference>
<feature type="domain" description="HipA-like C-terminal" evidence="4">
    <location>
        <begin position="177"/>
        <end position="410"/>
    </location>
</feature>
<dbReference type="EMBL" id="VORB01000011">
    <property type="protein sequence ID" value="TXC76048.1"/>
    <property type="molecule type" value="Genomic_DNA"/>
</dbReference>
<evidence type="ECO:0000256" key="1">
    <source>
        <dbReference type="ARBA" id="ARBA00010164"/>
    </source>
</evidence>
<dbReference type="InterPro" id="IPR012893">
    <property type="entry name" value="HipA-like_C"/>
</dbReference>
<evidence type="ECO:0000259" key="5">
    <source>
        <dbReference type="Pfam" id="PF13657"/>
    </source>
</evidence>
<evidence type="ECO:0000256" key="2">
    <source>
        <dbReference type="ARBA" id="ARBA00022679"/>
    </source>
</evidence>
<dbReference type="Proteomes" id="UP000321168">
    <property type="component" value="Unassembled WGS sequence"/>
</dbReference>
<keyword evidence="2" id="KW-0808">Transferase</keyword>
<dbReference type="Gene3D" id="1.10.1070.20">
    <property type="match status" value="1"/>
</dbReference>
<keyword evidence="7" id="KW-1185">Reference proteome</keyword>
<dbReference type="Pfam" id="PF13657">
    <property type="entry name" value="Couple_hipA"/>
    <property type="match status" value="1"/>
</dbReference>
<evidence type="ECO:0000256" key="3">
    <source>
        <dbReference type="ARBA" id="ARBA00022777"/>
    </source>
</evidence>
<protein>
    <submittedName>
        <fullName evidence="6">Type II toxin-antitoxin system HipA family toxin</fullName>
    </submittedName>
</protein>